<dbReference type="Proteomes" id="UP000037084">
    <property type="component" value="Unassembled WGS sequence"/>
</dbReference>
<organism evidence="2 3">
    <name type="scientific">Streptomyces virginiae</name>
    <name type="common">Streptomyces cinnamonensis</name>
    <dbReference type="NCBI Taxonomy" id="1961"/>
    <lineage>
        <taxon>Bacteria</taxon>
        <taxon>Bacillati</taxon>
        <taxon>Actinomycetota</taxon>
        <taxon>Actinomycetes</taxon>
        <taxon>Kitasatosporales</taxon>
        <taxon>Streptomycetaceae</taxon>
        <taxon>Streptomyces</taxon>
    </lineage>
</organism>
<evidence type="ECO:0000256" key="1">
    <source>
        <dbReference type="SAM" id="MobiDB-lite"/>
    </source>
</evidence>
<accession>A0A0L8N6K2</accession>
<comment type="caution">
    <text evidence="2">The sequence shown here is derived from an EMBL/GenBank/DDBJ whole genome shotgun (WGS) entry which is preliminary data.</text>
</comment>
<feature type="region of interest" description="Disordered" evidence="1">
    <location>
        <begin position="134"/>
        <end position="153"/>
    </location>
</feature>
<name>A0A0L8N6K2_STRVG</name>
<evidence type="ECO:0000313" key="2">
    <source>
        <dbReference type="EMBL" id="KOG58252.1"/>
    </source>
</evidence>
<dbReference type="PATRIC" id="fig|1961.12.peg.525"/>
<proteinExistence type="predicted"/>
<dbReference type="EMBL" id="LGUV01000001">
    <property type="protein sequence ID" value="KOG58252.1"/>
    <property type="molecule type" value="Genomic_DNA"/>
</dbReference>
<sequence length="153" mass="16298">MRQFRLEAADAEAEVLLGLLEALASADREDPLLGASVTASACRRLWAYAARTVREVPVVDVAAISAGRTAGLPPEDELPTENGWDLYVAPPDREDGGLSAPLRFTLSPAAVEAVRLTDLADRMGLRDVVFRARRPGEGPPIGTLSLRPSGAPR</sequence>
<gene>
    <name evidence="2" type="ORF">ADK75_02485</name>
</gene>
<evidence type="ECO:0000313" key="3">
    <source>
        <dbReference type="Proteomes" id="UP000037084"/>
    </source>
</evidence>
<protein>
    <submittedName>
        <fullName evidence="2">Uncharacterized protein</fullName>
    </submittedName>
</protein>
<reference evidence="3" key="1">
    <citation type="submission" date="2015-07" db="EMBL/GenBank/DDBJ databases">
        <authorList>
            <consortium name="Consortium for Microbial Forensics and Genomics (microFORGE)"/>
            <person name="Knight B.M."/>
            <person name="Roberts D.P."/>
            <person name="Lin D."/>
            <person name="Hari K."/>
            <person name="Fletcher J."/>
            <person name="Melcher U."/>
            <person name="Blagden T."/>
            <person name="Winegar R.A."/>
        </authorList>
    </citation>
    <scope>NUCLEOTIDE SEQUENCE [LARGE SCALE GENOMIC DNA]</scope>
    <source>
        <strain evidence="3">NRRL B-1447</strain>
    </source>
</reference>
<dbReference type="AlphaFoldDB" id="A0A0L8N6K2"/>